<dbReference type="EMBL" id="CFOE01000275">
    <property type="protein sequence ID" value="CFE39826.1"/>
    <property type="molecule type" value="Genomic_DNA"/>
</dbReference>
<dbReference type="EMBL" id="CSBK01004976">
    <property type="protein sequence ID" value="CPC29454.1"/>
    <property type="molecule type" value="Genomic_DNA"/>
</dbReference>
<organism evidence="2 3">
    <name type="scientific">Mycobacterium tuberculosis</name>
    <dbReference type="NCBI Taxonomy" id="1773"/>
    <lineage>
        <taxon>Bacteria</taxon>
        <taxon>Bacillati</taxon>
        <taxon>Actinomycetota</taxon>
        <taxon>Actinomycetes</taxon>
        <taxon>Mycobacteriales</taxon>
        <taxon>Mycobacteriaceae</taxon>
        <taxon>Mycobacterium</taxon>
        <taxon>Mycobacterium tuberculosis complex</taxon>
    </lineage>
</organism>
<evidence type="ECO:0000313" key="1">
    <source>
        <dbReference type="EMBL" id="CFE39826.1"/>
    </source>
</evidence>
<evidence type="ECO:0000313" key="4">
    <source>
        <dbReference type="Proteomes" id="UP000048289"/>
    </source>
</evidence>
<gene>
    <name evidence="1" type="ORF">ERS007681_02214</name>
    <name evidence="2" type="ORF">ERS007739_05641</name>
</gene>
<reference evidence="2" key="2">
    <citation type="submission" date="2015-03" db="EMBL/GenBank/DDBJ databases">
        <authorList>
            <consortium name="Pathogen Informatics"/>
            <person name="Murphy D."/>
        </authorList>
    </citation>
    <scope>NUCLEOTIDE SEQUENCE</scope>
    <source>
        <strain evidence="2">N09902308</strain>
    </source>
</reference>
<dbReference type="Proteomes" id="UP000048289">
    <property type="component" value="Unassembled WGS sequence"/>
</dbReference>
<protein>
    <submittedName>
        <fullName evidence="2">Uncharacterized protein</fullName>
    </submittedName>
</protein>
<dbReference type="AlphaFoldDB" id="A0A655DFG7"/>
<name>A0A655DFG7_MYCTX</name>
<accession>A0A655DFG7</accession>
<evidence type="ECO:0000313" key="2">
    <source>
        <dbReference type="EMBL" id="CPC29454.1"/>
    </source>
</evidence>
<proteinExistence type="predicted"/>
<evidence type="ECO:0000313" key="3">
    <source>
        <dbReference type="Proteomes" id="UP000039021"/>
    </source>
</evidence>
<sequence>MIAPTAWKCSEARILDGVSTAVMGTPSAWPAATNSFMVFSAHNFATNTLICGHAAKRAPITSYLGS</sequence>
<reference evidence="3 4" key="1">
    <citation type="submission" date="2015-03" db="EMBL/GenBank/DDBJ databases">
        <authorList>
            <consortium name="Pathogen Informatics"/>
        </authorList>
    </citation>
    <scope>NUCLEOTIDE SEQUENCE [LARGE SCALE GENOMIC DNA]</scope>
    <source>
        <strain evidence="1 4">G09901357</strain>
        <strain evidence="3">N09902308</strain>
    </source>
</reference>
<dbReference type="Proteomes" id="UP000039021">
    <property type="component" value="Unassembled WGS sequence"/>
</dbReference>